<dbReference type="KEGG" id="cts:Ctha_2010"/>
<evidence type="ECO:0000313" key="1">
    <source>
        <dbReference type="EMBL" id="ACF14462.1"/>
    </source>
</evidence>
<evidence type="ECO:0000313" key="2">
    <source>
        <dbReference type="Proteomes" id="UP000001208"/>
    </source>
</evidence>
<dbReference type="HOGENOM" id="CLU_2116634_0_0_10"/>
<reference evidence="1 2" key="1">
    <citation type="submission" date="2008-06" db="EMBL/GenBank/DDBJ databases">
        <title>Complete sequence of Chloroherpeton thalassium ATCC 35110.</title>
        <authorList>
            <consortium name="US DOE Joint Genome Institute"/>
            <person name="Lucas S."/>
            <person name="Copeland A."/>
            <person name="Lapidus A."/>
            <person name="Glavina del Rio T."/>
            <person name="Dalin E."/>
            <person name="Tice H."/>
            <person name="Bruce D."/>
            <person name="Goodwin L."/>
            <person name="Pitluck S."/>
            <person name="Schmutz J."/>
            <person name="Larimer F."/>
            <person name="Land M."/>
            <person name="Hauser L."/>
            <person name="Kyrpides N."/>
            <person name="Mikhailova N."/>
            <person name="Liu Z."/>
            <person name="Li T."/>
            <person name="Zhao F."/>
            <person name="Overmann J."/>
            <person name="Bryant D.A."/>
            <person name="Richardson P."/>
        </authorList>
    </citation>
    <scope>NUCLEOTIDE SEQUENCE [LARGE SCALE GENOMIC DNA]</scope>
    <source>
        <strain evidence="2">ATCC 35110 / GB-78</strain>
    </source>
</reference>
<dbReference type="AlphaFoldDB" id="B3QUW1"/>
<dbReference type="EMBL" id="CP001100">
    <property type="protein sequence ID" value="ACF14462.1"/>
    <property type="molecule type" value="Genomic_DNA"/>
</dbReference>
<protein>
    <submittedName>
        <fullName evidence="1">Uncharacterized protein</fullName>
    </submittedName>
</protein>
<accession>B3QUW1</accession>
<proteinExistence type="predicted"/>
<dbReference type="RefSeq" id="WP_012500545.1">
    <property type="nucleotide sequence ID" value="NC_011026.1"/>
</dbReference>
<dbReference type="STRING" id="517418.Ctha_2010"/>
<organism evidence="1 2">
    <name type="scientific">Chloroherpeton thalassium (strain ATCC 35110 / GB-78)</name>
    <dbReference type="NCBI Taxonomy" id="517418"/>
    <lineage>
        <taxon>Bacteria</taxon>
        <taxon>Pseudomonadati</taxon>
        <taxon>Chlorobiota</taxon>
        <taxon>Chlorobiia</taxon>
        <taxon>Chlorobiales</taxon>
        <taxon>Chloroherpetonaceae</taxon>
        <taxon>Chloroherpeton</taxon>
    </lineage>
</organism>
<dbReference type="Proteomes" id="UP000001208">
    <property type="component" value="Chromosome"/>
</dbReference>
<dbReference type="eggNOG" id="ENOG50344I4">
    <property type="taxonomic scope" value="Bacteria"/>
</dbReference>
<sequence>MAREIHVFTDSDFRWEKLTFTAEATYKPSVYTAKLSVRLAQELPDEDREALEQALIRILEERLKSDFKRMIEDTEESDGFLETGALDRLSDRLRRYVQRAVKRYNLQAWDSGID</sequence>
<keyword evidence="2" id="KW-1185">Reference proteome</keyword>
<gene>
    <name evidence="1" type="ordered locus">Ctha_2010</name>
</gene>
<name>B3QUW1_CHLT3</name>